<sequence length="326" mass="34816">MSYGYGGWPTNPRARRRRRPGILVRAARGLFVLAVLGVLGSVAQQYLSGVVGGVIQGGDIGVPRDTPPDTGTPGSGDGGGSGLPDNQASAILGSNRFYTAGGLSDVECPAPDLTNATTSAQRAYDEHVFGCLATAWSGPLRRVDLTTNAPRLFVFDSSGSSPCGTFRPREGATLAFYCPVNQTMYADVAAMARSFPTEHHVVYALVLAHEYGHHLQAKAGILQAESSLAYQNPALATELSRRTETQASCFAGMFIRSIEESYPVTGLQRRAFDYYARNAFGDQDGATGEDRSHGTSQTQGRWILQGFEDNDTGRCNSFSVSAQDVQ</sequence>
<dbReference type="Proteomes" id="UP000638648">
    <property type="component" value="Unassembled WGS sequence"/>
</dbReference>
<dbReference type="PANTHER" id="PTHR30168">
    <property type="entry name" value="PUTATIVE MEMBRANE PROTEIN YPFJ"/>
    <property type="match status" value="1"/>
</dbReference>
<accession>A0A927RHW7</accession>
<keyword evidence="4 6" id="KW-0472">Membrane</keyword>
<keyword evidence="7" id="KW-0645">Protease</keyword>
<keyword evidence="8" id="KW-1185">Reference proteome</keyword>
<evidence type="ECO:0000256" key="5">
    <source>
        <dbReference type="SAM" id="MobiDB-lite"/>
    </source>
</evidence>
<keyword evidence="7" id="KW-0482">Metalloprotease</keyword>
<evidence type="ECO:0000256" key="1">
    <source>
        <dbReference type="ARBA" id="ARBA00004167"/>
    </source>
</evidence>
<evidence type="ECO:0000256" key="4">
    <source>
        <dbReference type="ARBA" id="ARBA00023136"/>
    </source>
</evidence>
<dbReference type="EMBL" id="JADBEM010000001">
    <property type="protein sequence ID" value="MBE1612660.1"/>
    <property type="molecule type" value="Genomic_DNA"/>
</dbReference>
<dbReference type="AlphaFoldDB" id="A0A927RHW7"/>
<evidence type="ECO:0000256" key="6">
    <source>
        <dbReference type="SAM" id="Phobius"/>
    </source>
</evidence>
<protein>
    <submittedName>
        <fullName evidence="7">Metalloprotease</fullName>
    </submittedName>
</protein>
<proteinExistence type="predicted"/>
<dbReference type="Pfam" id="PF04228">
    <property type="entry name" value="Zn_peptidase"/>
    <property type="match status" value="1"/>
</dbReference>
<keyword evidence="3 6" id="KW-1133">Transmembrane helix</keyword>
<feature type="region of interest" description="Disordered" evidence="5">
    <location>
        <begin position="58"/>
        <end position="85"/>
    </location>
</feature>
<feature type="compositionally biased region" description="Gly residues" evidence="5">
    <location>
        <begin position="73"/>
        <end position="82"/>
    </location>
</feature>
<keyword evidence="2 6" id="KW-0812">Transmembrane</keyword>
<evidence type="ECO:0000256" key="3">
    <source>
        <dbReference type="ARBA" id="ARBA00022989"/>
    </source>
</evidence>
<evidence type="ECO:0000313" key="8">
    <source>
        <dbReference type="Proteomes" id="UP000638648"/>
    </source>
</evidence>
<evidence type="ECO:0000313" key="7">
    <source>
        <dbReference type="EMBL" id="MBE1612660.1"/>
    </source>
</evidence>
<dbReference type="GO" id="GO:0008237">
    <property type="term" value="F:metallopeptidase activity"/>
    <property type="evidence" value="ECO:0007669"/>
    <property type="project" value="UniProtKB-KW"/>
</dbReference>
<comment type="caution">
    <text evidence="7">The sequence shown here is derived from an EMBL/GenBank/DDBJ whole genome shotgun (WGS) entry which is preliminary data.</text>
</comment>
<feature type="transmembrane region" description="Helical" evidence="6">
    <location>
        <begin position="22"/>
        <end position="43"/>
    </location>
</feature>
<reference evidence="7" key="1">
    <citation type="submission" date="2020-10" db="EMBL/GenBank/DDBJ databases">
        <title>Sequencing the genomes of 1000 actinobacteria strains.</title>
        <authorList>
            <person name="Klenk H.-P."/>
        </authorList>
    </citation>
    <scope>NUCLEOTIDE SEQUENCE</scope>
    <source>
        <strain evidence="7">DSM 45354</strain>
    </source>
</reference>
<dbReference type="InterPro" id="IPR007343">
    <property type="entry name" value="Uncharacterised_pept_Zn_put"/>
</dbReference>
<comment type="subcellular location">
    <subcellularLocation>
        <location evidence="1">Membrane</location>
        <topology evidence="1">Single-pass membrane protein</topology>
    </subcellularLocation>
</comment>
<evidence type="ECO:0000256" key="2">
    <source>
        <dbReference type="ARBA" id="ARBA00022692"/>
    </source>
</evidence>
<keyword evidence="7" id="KW-0378">Hydrolase</keyword>
<name>A0A927RHW7_9ACTN</name>
<dbReference type="PANTHER" id="PTHR30168:SF0">
    <property type="entry name" value="INNER MEMBRANE PROTEIN"/>
    <property type="match status" value="1"/>
</dbReference>
<dbReference type="GO" id="GO:0016020">
    <property type="term" value="C:membrane"/>
    <property type="evidence" value="ECO:0007669"/>
    <property type="project" value="UniProtKB-SubCell"/>
</dbReference>
<gene>
    <name evidence="7" type="ORF">HEB94_009508</name>
</gene>
<dbReference type="RefSeq" id="WP_192755663.1">
    <property type="nucleotide sequence ID" value="NZ_BAABJL010000140.1"/>
</dbReference>
<organism evidence="7 8">
    <name type="scientific">Actinopolymorpha pittospori</name>
    <dbReference type="NCBI Taxonomy" id="648752"/>
    <lineage>
        <taxon>Bacteria</taxon>
        <taxon>Bacillati</taxon>
        <taxon>Actinomycetota</taxon>
        <taxon>Actinomycetes</taxon>
        <taxon>Propionibacteriales</taxon>
        <taxon>Actinopolymorphaceae</taxon>
        <taxon>Actinopolymorpha</taxon>
    </lineage>
</organism>